<sequence length="366" mass="39685">MPFADELLGPGVATRLADVLAGVRPGHPFDAVREAAGAFAPLGLRQRTDLVATALRHELPGGFDELEAVFRDAMGDPRFTGWMIWPVTEAVTARALEQGGDASFDSAMALLADLTGRLTSEFAIRGLLQANLARALPIIQSWTRSDDEHVRRLASEGTRAFLPWAIRVPALSAAPESTLPVITALYRDESEYVRRSVANHLNDLSRQHPDLAARVASEWMLAADGNTQRVVKHGLRSLVKKGHPATLALFGFDPQHGVEVEGPVLAADSVAVGGELPFSVILTNETGEEQRLVVDYVVHHFKANGGQTTKVFKLATVTLAAGQSVTYERRHSFKLITTRRYHPGTHAIEVQVNGVASGRAEFELTV</sequence>
<dbReference type="Proteomes" id="UP000256486">
    <property type="component" value="Unassembled WGS sequence"/>
</dbReference>
<dbReference type="OrthoDB" id="9797162at2"/>
<proteinExistence type="predicted"/>
<dbReference type="InterPro" id="IPR014825">
    <property type="entry name" value="DNA_alkylation"/>
</dbReference>
<dbReference type="RefSeq" id="WP_116416779.1">
    <property type="nucleotide sequence ID" value="NZ_NBWZ01000001.1"/>
</dbReference>
<comment type="caution">
    <text evidence="1">The sequence shown here is derived from an EMBL/GenBank/DDBJ whole genome shotgun (WGS) entry which is preliminary data.</text>
</comment>
<reference evidence="1 2" key="1">
    <citation type="submission" date="2017-04" db="EMBL/GenBank/DDBJ databases">
        <title>Comparative genome analysis of Subtercola boreus.</title>
        <authorList>
            <person name="Cho Y.-J."/>
            <person name="Cho A."/>
            <person name="Kim O.-S."/>
            <person name="Lee J.-I."/>
        </authorList>
    </citation>
    <scope>NUCLEOTIDE SEQUENCE [LARGE SCALE GENOMIC DNA]</scope>
    <source>
        <strain evidence="1 2">K300</strain>
    </source>
</reference>
<accession>A0A3E0VPS7</accession>
<dbReference type="AlphaFoldDB" id="A0A3E0VPS7"/>
<protein>
    <submittedName>
        <fullName evidence="1">DNA alkylation repair protein</fullName>
    </submittedName>
</protein>
<dbReference type="Gene3D" id="1.25.40.290">
    <property type="entry name" value="ARM repeat domains"/>
    <property type="match status" value="1"/>
</dbReference>
<dbReference type="SUPFAM" id="SSF48371">
    <property type="entry name" value="ARM repeat"/>
    <property type="match status" value="1"/>
</dbReference>
<name>A0A3E0VPS7_9MICO</name>
<dbReference type="Pfam" id="PF08713">
    <property type="entry name" value="DNA_alkylation"/>
    <property type="match status" value="1"/>
</dbReference>
<evidence type="ECO:0000313" key="1">
    <source>
        <dbReference type="EMBL" id="RFA11383.1"/>
    </source>
</evidence>
<dbReference type="InterPro" id="IPR016024">
    <property type="entry name" value="ARM-type_fold"/>
</dbReference>
<dbReference type="EMBL" id="NBWZ01000001">
    <property type="protein sequence ID" value="RFA11383.1"/>
    <property type="molecule type" value="Genomic_DNA"/>
</dbReference>
<keyword evidence="2" id="KW-1185">Reference proteome</keyword>
<gene>
    <name evidence="1" type="ORF">B7R54_18070</name>
</gene>
<organism evidence="1 2">
    <name type="scientific">Subtercola boreus</name>
    <dbReference type="NCBI Taxonomy" id="120213"/>
    <lineage>
        <taxon>Bacteria</taxon>
        <taxon>Bacillati</taxon>
        <taxon>Actinomycetota</taxon>
        <taxon>Actinomycetes</taxon>
        <taxon>Micrococcales</taxon>
        <taxon>Microbacteriaceae</taxon>
        <taxon>Subtercola</taxon>
    </lineage>
</organism>
<evidence type="ECO:0000313" key="2">
    <source>
        <dbReference type="Proteomes" id="UP000256486"/>
    </source>
</evidence>